<proteinExistence type="predicted"/>
<protein>
    <recommendedName>
        <fullName evidence="2">DUF3892 domain-containing protein</fullName>
    </recommendedName>
</protein>
<dbReference type="EMBL" id="VSSQ01000765">
    <property type="protein sequence ID" value="MPM00965.1"/>
    <property type="molecule type" value="Genomic_DNA"/>
</dbReference>
<dbReference type="AlphaFoldDB" id="A0A644WAW8"/>
<evidence type="ECO:0000313" key="1">
    <source>
        <dbReference type="EMBL" id="MPM00965.1"/>
    </source>
</evidence>
<sequence length="46" mass="5316">MTAYKKSDGKYYKGAEVNVVKIDGVKYIRTDKNSTKRDNLENLPTY</sequence>
<dbReference type="InterPro" id="IPR024997">
    <property type="entry name" value="DUF3892"/>
</dbReference>
<gene>
    <name evidence="1" type="ORF">SDC9_47202</name>
</gene>
<name>A0A644WAW8_9ZZZZ</name>
<dbReference type="Pfam" id="PF13031">
    <property type="entry name" value="DUF3892"/>
    <property type="match status" value="1"/>
</dbReference>
<comment type="caution">
    <text evidence="1">The sequence shown here is derived from an EMBL/GenBank/DDBJ whole genome shotgun (WGS) entry which is preliminary data.</text>
</comment>
<evidence type="ECO:0008006" key="2">
    <source>
        <dbReference type="Google" id="ProtNLM"/>
    </source>
</evidence>
<reference evidence="1" key="1">
    <citation type="submission" date="2019-08" db="EMBL/GenBank/DDBJ databases">
        <authorList>
            <person name="Kucharzyk K."/>
            <person name="Murdoch R.W."/>
            <person name="Higgins S."/>
            <person name="Loffler F."/>
        </authorList>
    </citation>
    <scope>NUCLEOTIDE SEQUENCE</scope>
</reference>
<accession>A0A644WAW8</accession>
<organism evidence="1">
    <name type="scientific">bioreactor metagenome</name>
    <dbReference type="NCBI Taxonomy" id="1076179"/>
    <lineage>
        <taxon>unclassified sequences</taxon>
        <taxon>metagenomes</taxon>
        <taxon>ecological metagenomes</taxon>
    </lineage>
</organism>